<reference evidence="1" key="2">
    <citation type="submission" date="2021-04" db="EMBL/GenBank/DDBJ databases">
        <authorList>
            <person name="Gilroy R."/>
        </authorList>
    </citation>
    <scope>NUCLEOTIDE SEQUENCE</scope>
    <source>
        <strain evidence="1">B5_2728</strain>
    </source>
</reference>
<comment type="caution">
    <text evidence="1">The sequence shown here is derived from an EMBL/GenBank/DDBJ whole genome shotgun (WGS) entry which is preliminary data.</text>
</comment>
<evidence type="ECO:0000313" key="2">
    <source>
        <dbReference type="Proteomes" id="UP000713596"/>
    </source>
</evidence>
<organism evidence="1 2">
    <name type="scientific">Candidatus Allofournierella pullistercoris</name>
    <dbReference type="NCBI Taxonomy" id="2838597"/>
    <lineage>
        <taxon>Bacteria</taxon>
        <taxon>Bacillati</taxon>
        <taxon>Bacillota</taxon>
        <taxon>Clostridia</taxon>
        <taxon>Eubacteriales</taxon>
        <taxon>Oscillospiraceae</taxon>
        <taxon>Allofournierella</taxon>
    </lineage>
</organism>
<gene>
    <name evidence="1" type="ORF">H9882_02280</name>
</gene>
<proteinExistence type="predicted"/>
<dbReference type="EMBL" id="JAHLFP010000016">
    <property type="protein sequence ID" value="MBU3805713.1"/>
    <property type="molecule type" value="Genomic_DNA"/>
</dbReference>
<sequence>MRMGMQRGRPRHAFLVILMGMDVVRSESAGKVYSGAKSCLAQMGQVASVVLLSELSVRVAWVNWNLYELPPCTPVCLKRRSYTQMVQDLSREYDRDRVLVVGQGAKALQAALCAGVRFYPIVPQEEAVSWAKLQEEALPKLLHGTFGEVYQQQLLDWHRKCMPKGLHITDLYGR</sequence>
<evidence type="ECO:0000313" key="1">
    <source>
        <dbReference type="EMBL" id="MBU3805713.1"/>
    </source>
</evidence>
<protein>
    <submittedName>
        <fullName evidence="1">Uncharacterized protein</fullName>
    </submittedName>
</protein>
<reference evidence="1" key="1">
    <citation type="journal article" date="2021" name="PeerJ">
        <title>Extensive microbial diversity within the chicken gut microbiome revealed by metagenomics and culture.</title>
        <authorList>
            <person name="Gilroy R."/>
            <person name="Ravi A."/>
            <person name="Getino M."/>
            <person name="Pursley I."/>
            <person name="Horton D.L."/>
            <person name="Alikhan N.F."/>
            <person name="Baker D."/>
            <person name="Gharbi K."/>
            <person name="Hall N."/>
            <person name="Watson M."/>
            <person name="Adriaenssens E.M."/>
            <person name="Foster-Nyarko E."/>
            <person name="Jarju S."/>
            <person name="Secka A."/>
            <person name="Antonio M."/>
            <person name="Oren A."/>
            <person name="Chaudhuri R.R."/>
            <person name="La Ragione R."/>
            <person name="Hildebrand F."/>
            <person name="Pallen M.J."/>
        </authorList>
    </citation>
    <scope>NUCLEOTIDE SEQUENCE</scope>
    <source>
        <strain evidence="1">B5_2728</strain>
    </source>
</reference>
<dbReference type="Proteomes" id="UP000713596">
    <property type="component" value="Unassembled WGS sequence"/>
</dbReference>
<accession>A0A948T1M0</accession>
<name>A0A948T1M0_9FIRM</name>
<dbReference type="AlphaFoldDB" id="A0A948T1M0"/>